<name>A0A0C9Z5N3_9AGAM</name>
<dbReference type="Proteomes" id="UP000054018">
    <property type="component" value="Unassembled WGS sequence"/>
</dbReference>
<proteinExistence type="predicted"/>
<dbReference type="AlphaFoldDB" id="A0A0C9Z5N3"/>
<feature type="region of interest" description="Disordered" evidence="1">
    <location>
        <begin position="1"/>
        <end position="22"/>
    </location>
</feature>
<accession>A0A0C9Z5N3</accession>
<evidence type="ECO:0000313" key="3">
    <source>
        <dbReference type="Proteomes" id="UP000054018"/>
    </source>
</evidence>
<sequence>MILEVAEQSAGLDRSAGQGTGFRKAVDHTRWATMDGAYQDGDDDMCVLVGLASGSQVAPSSEDLV</sequence>
<protein>
    <submittedName>
        <fullName evidence="2">Uncharacterized protein</fullName>
    </submittedName>
</protein>
<organism evidence="2 3">
    <name type="scientific">Pisolithus microcarpus 441</name>
    <dbReference type="NCBI Taxonomy" id="765257"/>
    <lineage>
        <taxon>Eukaryota</taxon>
        <taxon>Fungi</taxon>
        <taxon>Dikarya</taxon>
        <taxon>Basidiomycota</taxon>
        <taxon>Agaricomycotina</taxon>
        <taxon>Agaricomycetes</taxon>
        <taxon>Agaricomycetidae</taxon>
        <taxon>Boletales</taxon>
        <taxon>Sclerodermatineae</taxon>
        <taxon>Pisolithaceae</taxon>
        <taxon>Pisolithus</taxon>
    </lineage>
</organism>
<gene>
    <name evidence="2" type="ORF">PISMIDRAFT_681435</name>
</gene>
<evidence type="ECO:0000256" key="1">
    <source>
        <dbReference type="SAM" id="MobiDB-lite"/>
    </source>
</evidence>
<keyword evidence="3" id="KW-1185">Reference proteome</keyword>
<dbReference type="HOGENOM" id="CLU_2850604_0_0_1"/>
<evidence type="ECO:0000313" key="2">
    <source>
        <dbReference type="EMBL" id="KIK21434.1"/>
    </source>
</evidence>
<reference evidence="3" key="2">
    <citation type="submission" date="2015-01" db="EMBL/GenBank/DDBJ databases">
        <title>Evolutionary Origins and Diversification of the Mycorrhizal Mutualists.</title>
        <authorList>
            <consortium name="DOE Joint Genome Institute"/>
            <consortium name="Mycorrhizal Genomics Consortium"/>
            <person name="Kohler A."/>
            <person name="Kuo A."/>
            <person name="Nagy L.G."/>
            <person name="Floudas D."/>
            <person name="Copeland A."/>
            <person name="Barry K.W."/>
            <person name="Cichocki N."/>
            <person name="Veneault-Fourrey C."/>
            <person name="LaButti K."/>
            <person name="Lindquist E.A."/>
            <person name="Lipzen A."/>
            <person name="Lundell T."/>
            <person name="Morin E."/>
            <person name="Murat C."/>
            <person name="Riley R."/>
            <person name="Ohm R."/>
            <person name="Sun H."/>
            <person name="Tunlid A."/>
            <person name="Henrissat B."/>
            <person name="Grigoriev I.V."/>
            <person name="Hibbett D.S."/>
            <person name="Martin F."/>
        </authorList>
    </citation>
    <scope>NUCLEOTIDE SEQUENCE [LARGE SCALE GENOMIC DNA]</scope>
    <source>
        <strain evidence="3">441</strain>
    </source>
</reference>
<dbReference type="EMBL" id="KN833752">
    <property type="protein sequence ID" value="KIK21434.1"/>
    <property type="molecule type" value="Genomic_DNA"/>
</dbReference>
<reference evidence="2 3" key="1">
    <citation type="submission" date="2014-04" db="EMBL/GenBank/DDBJ databases">
        <authorList>
            <consortium name="DOE Joint Genome Institute"/>
            <person name="Kuo A."/>
            <person name="Kohler A."/>
            <person name="Costa M.D."/>
            <person name="Nagy L.G."/>
            <person name="Floudas D."/>
            <person name="Copeland A."/>
            <person name="Barry K.W."/>
            <person name="Cichocki N."/>
            <person name="Veneault-Fourrey C."/>
            <person name="LaButti K."/>
            <person name="Lindquist E.A."/>
            <person name="Lipzen A."/>
            <person name="Lundell T."/>
            <person name="Morin E."/>
            <person name="Murat C."/>
            <person name="Sun H."/>
            <person name="Tunlid A."/>
            <person name="Henrissat B."/>
            <person name="Grigoriev I.V."/>
            <person name="Hibbett D.S."/>
            <person name="Martin F."/>
            <person name="Nordberg H.P."/>
            <person name="Cantor M.N."/>
            <person name="Hua S.X."/>
        </authorList>
    </citation>
    <scope>NUCLEOTIDE SEQUENCE [LARGE SCALE GENOMIC DNA]</scope>
    <source>
        <strain evidence="2 3">441</strain>
    </source>
</reference>